<dbReference type="PANTHER" id="PTHR11706:SF33">
    <property type="entry name" value="NATURAL RESISTANCE-ASSOCIATED MACROPHAGE PROTEIN 2"/>
    <property type="match status" value="1"/>
</dbReference>
<feature type="transmembrane region" description="Helical" evidence="7">
    <location>
        <begin position="95"/>
        <end position="118"/>
    </location>
</feature>
<keyword evidence="6 7" id="KW-0472">Membrane</keyword>
<organism evidence="8 9">
    <name type="scientific">Martelella alba</name>
    <dbReference type="NCBI Taxonomy" id="2590451"/>
    <lineage>
        <taxon>Bacteria</taxon>
        <taxon>Pseudomonadati</taxon>
        <taxon>Pseudomonadota</taxon>
        <taxon>Alphaproteobacteria</taxon>
        <taxon>Hyphomicrobiales</taxon>
        <taxon>Aurantimonadaceae</taxon>
        <taxon>Martelella</taxon>
    </lineage>
</organism>
<dbReference type="Proteomes" id="UP000305202">
    <property type="component" value="Unassembled WGS sequence"/>
</dbReference>
<feature type="transmembrane region" description="Helical" evidence="7">
    <location>
        <begin position="391"/>
        <end position="410"/>
    </location>
</feature>
<evidence type="ECO:0000256" key="1">
    <source>
        <dbReference type="ARBA" id="ARBA00004141"/>
    </source>
</evidence>
<dbReference type="InterPro" id="IPR001046">
    <property type="entry name" value="NRAMP_fam"/>
</dbReference>
<keyword evidence="9" id="KW-1185">Reference proteome</keyword>
<dbReference type="NCBIfam" id="TIGR01197">
    <property type="entry name" value="nramp"/>
    <property type="match status" value="1"/>
</dbReference>
<feature type="transmembrane region" description="Helical" evidence="7">
    <location>
        <begin position="325"/>
        <end position="343"/>
    </location>
</feature>
<keyword evidence="3 7" id="KW-0812">Transmembrane</keyword>
<feature type="transmembrane region" description="Helical" evidence="7">
    <location>
        <begin position="283"/>
        <end position="313"/>
    </location>
</feature>
<sequence length="412" mass="43828">MLNSRTVEGVNRTARKIKLSLLGPAFIAAIGYIDPGNFATNIQAGASYGYQLLWVVVWANFMAMLIQLLSAKLGIATGKNLAEHIRDHFPRPAVWAYWIQAEIIAMATDLAEFVGAAIGFKMLLGVSLLQGALLTGAATVLILMLQQRGQKPLEVVIGGLLIFVAAAYIVELFFSQPNAFALGRGMLLPTLPDGNAVFLAAGVLGATIMPHVIYLHSSLTQNGMEGTRAQRYSSTKLDVAIAMTVAGFVNLAMMATAAAAFHFSGHSGISDLDQAYLTLTPLLNHTAATVFGLSLVAAGLSSTVVGTLAGQVVMQGFVHFRIPLLARRVLTMLPSFIVIMAGFDPTRILVLSQVLLSFGIALALIPLLLFTGRPQLMNELVNSPTIKWSGWTIVVVVVALNIYLLAGTALGL</sequence>
<dbReference type="EMBL" id="SZPQ01000056">
    <property type="protein sequence ID" value="TKI02946.1"/>
    <property type="molecule type" value="Genomic_DNA"/>
</dbReference>
<feature type="transmembrane region" description="Helical" evidence="7">
    <location>
        <begin position="349"/>
        <end position="370"/>
    </location>
</feature>
<dbReference type="Pfam" id="PF01566">
    <property type="entry name" value="Nramp"/>
    <property type="match status" value="1"/>
</dbReference>
<feature type="transmembrane region" description="Helical" evidence="7">
    <location>
        <begin position="21"/>
        <end position="40"/>
    </location>
</feature>
<feature type="transmembrane region" description="Helical" evidence="7">
    <location>
        <begin position="52"/>
        <end position="75"/>
    </location>
</feature>
<evidence type="ECO:0000313" key="8">
    <source>
        <dbReference type="EMBL" id="TKI02946.1"/>
    </source>
</evidence>
<dbReference type="PANTHER" id="PTHR11706">
    <property type="entry name" value="SOLUTE CARRIER PROTEIN FAMILY 11 MEMBER"/>
    <property type="match status" value="1"/>
</dbReference>
<evidence type="ECO:0000313" key="9">
    <source>
        <dbReference type="Proteomes" id="UP000305202"/>
    </source>
</evidence>
<keyword evidence="2 7" id="KW-0813">Transport</keyword>
<evidence type="ECO:0000256" key="6">
    <source>
        <dbReference type="ARBA" id="ARBA00023136"/>
    </source>
</evidence>
<evidence type="ECO:0000256" key="5">
    <source>
        <dbReference type="ARBA" id="ARBA00022989"/>
    </source>
</evidence>
<feature type="transmembrane region" description="Helical" evidence="7">
    <location>
        <begin position="237"/>
        <end position="263"/>
    </location>
</feature>
<feature type="transmembrane region" description="Helical" evidence="7">
    <location>
        <begin position="124"/>
        <end position="143"/>
    </location>
</feature>
<accession>A0ABY2SH11</accession>
<dbReference type="NCBIfam" id="NF001923">
    <property type="entry name" value="PRK00701.1"/>
    <property type="match status" value="1"/>
</dbReference>
<evidence type="ECO:0000256" key="2">
    <source>
        <dbReference type="ARBA" id="ARBA00022448"/>
    </source>
</evidence>
<name>A0ABY2SH11_9HYPH</name>
<gene>
    <name evidence="7" type="primary">mntH</name>
    <name evidence="8" type="ORF">FCN80_23325</name>
</gene>
<dbReference type="PRINTS" id="PR00447">
    <property type="entry name" value="NATRESASSCMP"/>
</dbReference>
<feature type="transmembrane region" description="Helical" evidence="7">
    <location>
        <begin position="155"/>
        <end position="176"/>
    </location>
</feature>
<comment type="caution">
    <text evidence="8">The sequence shown here is derived from an EMBL/GenBank/DDBJ whole genome shotgun (WGS) entry which is preliminary data.</text>
</comment>
<keyword evidence="7" id="KW-1003">Cell membrane</keyword>
<keyword evidence="4 7" id="KW-0769">Symport</keyword>
<feature type="transmembrane region" description="Helical" evidence="7">
    <location>
        <begin position="196"/>
        <end position="216"/>
    </location>
</feature>
<protein>
    <recommendedName>
        <fullName evidence="7">Divalent metal cation transporter MntH</fullName>
    </recommendedName>
</protein>
<dbReference type="NCBIfam" id="NF037982">
    <property type="entry name" value="Nramp_1"/>
    <property type="match status" value="1"/>
</dbReference>
<comment type="function">
    <text evidence="7">H(+)-stimulated, divalent metal cation uptake system.</text>
</comment>
<keyword evidence="5 7" id="KW-1133">Transmembrane helix</keyword>
<evidence type="ECO:0000256" key="7">
    <source>
        <dbReference type="HAMAP-Rule" id="MF_00221"/>
    </source>
</evidence>
<dbReference type="HAMAP" id="MF_00221">
    <property type="entry name" value="NRAMP"/>
    <property type="match status" value="1"/>
</dbReference>
<evidence type="ECO:0000256" key="4">
    <source>
        <dbReference type="ARBA" id="ARBA00022847"/>
    </source>
</evidence>
<evidence type="ECO:0000256" key="3">
    <source>
        <dbReference type="ARBA" id="ARBA00022692"/>
    </source>
</evidence>
<comment type="similarity">
    <text evidence="7">Belongs to the NRAMP family.</text>
</comment>
<reference evidence="8 9" key="1">
    <citation type="submission" date="2019-04" db="EMBL/GenBank/DDBJ databases">
        <authorList>
            <person name="Li M."/>
            <person name="Gao C."/>
        </authorList>
    </citation>
    <scope>NUCLEOTIDE SEQUENCE [LARGE SCALE GENOMIC DNA]</scope>
    <source>
        <strain evidence="8 9">BGMRC 2031</strain>
    </source>
</reference>
<dbReference type="RefSeq" id="WP_136992723.1">
    <property type="nucleotide sequence ID" value="NZ_SZPQ01000056.1"/>
</dbReference>
<proteinExistence type="inferred from homology"/>
<keyword evidence="7" id="KW-0406">Ion transport</keyword>
<comment type="subcellular location">
    <subcellularLocation>
        <location evidence="7">Cell membrane</location>
        <topology evidence="7">Multi-pass membrane protein</topology>
    </subcellularLocation>
    <subcellularLocation>
        <location evidence="1">Membrane</location>
        <topology evidence="1">Multi-pass membrane protein</topology>
    </subcellularLocation>
</comment>